<gene>
    <name evidence="3" type="ORF">WN67_07015</name>
</gene>
<dbReference type="SUPFAM" id="SSF52540">
    <property type="entry name" value="P-loop containing nucleoside triphosphate hydrolases"/>
    <property type="match status" value="1"/>
</dbReference>
<dbReference type="Pfam" id="PF10544">
    <property type="entry name" value="T5orf172"/>
    <property type="match status" value="1"/>
</dbReference>
<accession>A0A0M2K674</accession>
<name>A0A0M2K674_9MYCO</name>
<proteinExistence type="predicted"/>
<dbReference type="REBASE" id="119700">
    <property type="entry name" value="MobUC1ORF7025P"/>
</dbReference>
<dbReference type="InterPro" id="IPR018306">
    <property type="entry name" value="Phage_T5_Orf172_DNA-bd"/>
</dbReference>
<feature type="domain" description="Bacteriophage T5 Orf172 DNA-binding" evidence="2">
    <location>
        <begin position="42"/>
        <end position="127"/>
    </location>
</feature>
<dbReference type="Gene3D" id="3.40.50.300">
    <property type="entry name" value="P-loop containing nucleotide triphosphate hydrolases"/>
    <property type="match status" value="1"/>
</dbReference>
<dbReference type="PATRIC" id="fig|1807.13.peg.1232"/>
<dbReference type="Proteomes" id="UP000034150">
    <property type="component" value="Unassembled WGS sequence"/>
</dbReference>
<evidence type="ECO:0000313" key="4">
    <source>
        <dbReference type="Proteomes" id="UP000034150"/>
    </source>
</evidence>
<protein>
    <recommendedName>
        <fullName evidence="2">Bacteriophage T5 Orf172 DNA-binding domain-containing protein</fullName>
    </recommendedName>
</protein>
<dbReference type="InterPro" id="IPR027417">
    <property type="entry name" value="P-loop_NTPase"/>
</dbReference>
<evidence type="ECO:0000259" key="2">
    <source>
        <dbReference type="SMART" id="SM00974"/>
    </source>
</evidence>
<reference evidence="3 4" key="1">
    <citation type="journal article" date="2015" name="Genome Announc.">
        <title>Draft Genome Sequence of Mycobacterium obuense Strain UC1, Isolated from Patient Sputum.</title>
        <authorList>
            <person name="Greninger A.L."/>
            <person name="Cunningham G."/>
            <person name="Hsu E.D."/>
            <person name="Yu J.M."/>
            <person name="Chiu C.Y."/>
            <person name="Miller S."/>
        </authorList>
    </citation>
    <scope>NUCLEOTIDE SEQUENCE [LARGE SCALE GENOMIC DNA]</scope>
    <source>
        <strain evidence="3 4">UC1</strain>
    </source>
</reference>
<comment type="caution">
    <text evidence="3">The sequence shown here is derived from an EMBL/GenBank/DDBJ whole genome shotgun (WGS) entry which is preliminary data.</text>
</comment>
<dbReference type="STRING" id="1807.MOBUDSM44075_04160"/>
<sequence length="885" mass="98885">MTLPPEEVETVGSGSVARRIYAYTLPGKDSKPWERTVGGTQVSGTGLIKVGDTTKADVLQRIKQQLGTAYPHLEGVTLLLDIEAQRNDGSAFRDHDVHRALVAKGIRKDAEWFEATVDEVQAAIVAVRNGQSYDGTRIADFGMRPEQEEAVAATAGYYRSHAEDAHAPRFLWNAKMRFGKTFTTYQLAREMGWKRVLVLTYKPVVQTAWKEDLVTHVDFEGWRFVDRESSPDDRDAAADSADPAVWFASFQDMRGRTADGNIKQHNEVIHLIDWDAIVLDEYHFGAWRDSARELYDPTESEIAEAEEPDESVTEDDLGLTSRHYLYLSGTPFRAITNGEFTEDQIFNWTYVDEQREKEHWDATADGPNPYIDLPGIQIFSYDIGGDAEKWAADGEFDGFSLNEYFKAKKLNPRSNSIAVGAYEFEDPDRVYEFLEMLRGTLPEQMKLQIVGGQKPPFPYQAPVFAQAITHSVWYLNDVAACFAMRDALLKHPYFKTFEIVVAAGSGVGMGAAAKPPVTGAIDRAAVAGTGSITLTCGKLMTGVTVREWGAILMLRSLKSPETYFQAAFRVQSPWSKRLPDGTVRVLKDPVYVFEFDPNRALTLVGEYGMRLGALGDTTPQEAIGELLNYLPIFAFAGGMMTELDAADVLNWATTGIGATALAQRWNSPLLVNINEQTLTKLLDHPELLEALGKIEDFRNLASTAEQIVTSSKLLKKAKRESEDGKLDREQKQEQSETAKRRKEIREKLQKLLAKIPVFMYVTQIREQALKDIILGVDGPLFERVTGLSVEDFKLLNQIGVFNPIHMNAAIYQFKAFEDASLEYADDPSVAHTERPVGLWDRVLQPGEDIEEVLLEAEAEQGAVKVAVANGDNAKAKKKKRKRKKK</sequence>
<evidence type="ECO:0000256" key="1">
    <source>
        <dbReference type="SAM" id="MobiDB-lite"/>
    </source>
</evidence>
<organism evidence="3 4">
    <name type="scientific">Mycolicibacterium obuense</name>
    <dbReference type="NCBI Taxonomy" id="1807"/>
    <lineage>
        <taxon>Bacteria</taxon>
        <taxon>Bacillati</taxon>
        <taxon>Actinomycetota</taxon>
        <taxon>Actinomycetes</taxon>
        <taxon>Mycobacteriales</taxon>
        <taxon>Mycobacteriaceae</taxon>
        <taxon>Mycolicibacterium</taxon>
    </lineage>
</organism>
<dbReference type="EMBL" id="LAUZ02000009">
    <property type="protein sequence ID" value="KKF02698.1"/>
    <property type="molecule type" value="Genomic_DNA"/>
</dbReference>
<dbReference type="SMART" id="SM00974">
    <property type="entry name" value="T5orf172"/>
    <property type="match status" value="1"/>
</dbReference>
<dbReference type="AlphaFoldDB" id="A0A0M2K674"/>
<dbReference type="OrthoDB" id="9813673at2"/>
<feature type="region of interest" description="Disordered" evidence="1">
    <location>
        <begin position="719"/>
        <end position="740"/>
    </location>
</feature>
<evidence type="ECO:0000313" key="3">
    <source>
        <dbReference type="EMBL" id="KKF02698.1"/>
    </source>
</evidence>
<keyword evidence="4" id="KW-1185">Reference proteome</keyword>